<dbReference type="Pfam" id="PF03641">
    <property type="entry name" value="Lysine_decarbox"/>
    <property type="match status" value="1"/>
</dbReference>
<name>A0A8H7D008_9AGAR</name>
<protein>
    <recommendedName>
        <fullName evidence="3">Lysine decarboxylase-like protein</fullName>
    </recommendedName>
</protein>
<evidence type="ECO:0000313" key="1">
    <source>
        <dbReference type="EMBL" id="KAF7353698.1"/>
    </source>
</evidence>
<dbReference type="AlphaFoldDB" id="A0A8H7D008"/>
<sequence length="231" mass="24529">MDSSKAVAVYCGSWPGTEKAFTSAAISLGHALAEAKRPLVYGGGSKGIMGVVSAAVLKRDGQVTGVVPSAMVAAGGEGGSGDVSVNEPGREKIESIVVGSMHERKVEMARRVGAFIGLPGGFGTFEEVLEVTTWTQLGIHNKPVVLLNVCSFWEPLRQLINNGIAHGFIKPISRDIVIFVDGPSDHSEHETFNWGEAALKVLDGWKRDPEHGLYRWTSGADGKQSDALEST</sequence>
<comment type="caution">
    <text evidence="1">The sequence shown here is derived from an EMBL/GenBank/DDBJ whole genome shotgun (WGS) entry which is preliminary data.</text>
</comment>
<dbReference type="OrthoDB" id="414463at2759"/>
<dbReference type="InterPro" id="IPR031100">
    <property type="entry name" value="LOG_fam"/>
</dbReference>
<evidence type="ECO:0000313" key="2">
    <source>
        <dbReference type="Proteomes" id="UP000620124"/>
    </source>
</evidence>
<keyword evidence="2" id="KW-1185">Reference proteome</keyword>
<dbReference type="EMBL" id="JACAZI010000008">
    <property type="protein sequence ID" value="KAF7353698.1"/>
    <property type="molecule type" value="Genomic_DNA"/>
</dbReference>
<dbReference type="Gene3D" id="3.40.50.450">
    <property type="match status" value="1"/>
</dbReference>
<reference evidence="1" key="1">
    <citation type="submission" date="2020-05" db="EMBL/GenBank/DDBJ databases">
        <title>Mycena genomes resolve the evolution of fungal bioluminescence.</title>
        <authorList>
            <person name="Tsai I.J."/>
        </authorList>
    </citation>
    <scope>NUCLEOTIDE SEQUENCE</scope>
    <source>
        <strain evidence="1">CCC161011</strain>
    </source>
</reference>
<organism evidence="1 2">
    <name type="scientific">Mycena venus</name>
    <dbReference type="NCBI Taxonomy" id="2733690"/>
    <lineage>
        <taxon>Eukaryota</taxon>
        <taxon>Fungi</taxon>
        <taxon>Dikarya</taxon>
        <taxon>Basidiomycota</taxon>
        <taxon>Agaricomycotina</taxon>
        <taxon>Agaricomycetes</taxon>
        <taxon>Agaricomycetidae</taxon>
        <taxon>Agaricales</taxon>
        <taxon>Marasmiineae</taxon>
        <taxon>Mycenaceae</taxon>
        <taxon>Mycena</taxon>
    </lineage>
</organism>
<dbReference type="Proteomes" id="UP000620124">
    <property type="component" value="Unassembled WGS sequence"/>
</dbReference>
<accession>A0A8H7D008</accession>
<dbReference type="GO" id="GO:0009691">
    <property type="term" value="P:cytokinin biosynthetic process"/>
    <property type="evidence" value="ECO:0007669"/>
    <property type="project" value="InterPro"/>
</dbReference>
<dbReference type="InterPro" id="IPR005269">
    <property type="entry name" value="LOG"/>
</dbReference>
<dbReference type="NCBIfam" id="TIGR00730">
    <property type="entry name" value="Rossman fold protein, TIGR00730 family"/>
    <property type="match status" value="1"/>
</dbReference>
<dbReference type="SUPFAM" id="SSF102405">
    <property type="entry name" value="MCP/YpsA-like"/>
    <property type="match status" value="1"/>
</dbReference>
<dbReference type="PANTHER" id="PTHR31223">
    <property type="entry name" value="LOG FAMILY PROTEIN YJL055W"/>
    <property type="match status" value="1"/>
</dbReference>
<proteinExistence type="predicted"/>
<gene>
    <name evidence="1" type="ORF">MVEN_01054700</name>
</gene>
<dbReference type="GO" id="GO:0016787">
    <property type="term" value="F:hydrolase activity"/>
    <property type="evidence" value="ECO:0007669"/>
    <property type="project" value="InterPro"/>
</dbReference>
<evidence type="ECO:0008006" key="3">
    <source>
        <dbReference type="Google" id="ProtNLM"/>
    </source>
</evidence>